<comment type="similarity">
    <text evidence="1">Belongs to the beta type-B retroviral polymerase family. HERV class-II K(HML-2) pol subfamily.</text>
</comment>
<dbReference type="PANTHER" id="PTHR24559:SF440">
    <property type="entry name" value="RIBONUCLEASE H"/>
    <property type="match status" value="1"/>
</dbReference>
<gene>
    <name evidence="5" type="primary">LOC106547482</name>
</gene>
<feature type="domain" description="Reverse transcriptase" evidence="3">
    <location>
        <begin position="13"/>
        <end position="108"/>
    </location>
</feature>
<dbReference type="InterPro" id="IPR043502">
    <property type="entry name" value="DNA/RNA_pol_sf"/>
</dbReference>
<dbReference type="RefSeq" id="XP_013920161.1">
    <property type="nucleotide sequence ID" value="XM_014064686.1"/>
</dbReference>
<keyword evidence="5" id="KW-0695">RNA-directed DNA polymerase</keyword>
<evidence type="ECO:0000313" key="4">
    <source>
        <dbReference type="Proteomes" id="UP000504617"/>
    </source>
</evidence>
<dbReference type="OrthoDB" id="9369938at2759"/>
<dbReference type="Pfam" id="PF00078">
    <property type="entry name" value="RVT_1"/>
    <property type="match status" value="1"/>
</dbReference>
<keyword evidence="5" id="KW-0808">Transferase</keyword>
<accession>A0A6I9Y187</accession>
<keyword evidence="4" id="KW-1185">Reference proteome</keyword>
<dbReference type="KEGG" id="tsr:106547482"/>
<evidence type="ECO:0000259" key="3">
    <source>
        <dbReference type="Pfam" id="PF00078"/>
    </source>
</evidence>
<name>A0A6I9Y187_9SAUR</name>
<dbReference type="Gene3D" id="3.30.70.270">
    <property type="match status" value="1"/>
</dbReference>
<protein>
    <recommendedName>
        <fullName evidence="2">ribonuclease H</fullName>
        <ecNumber evidence="2">3.1.26.4</ecNumber>
    </recommendedName>
</protein>
<evidence type="ECO:0000313" key="5">
    <source>
        <dbReference type="RefSeq" id="XP_013920161.1"/>
    </source>
</evidence>
<dbReference type="Proteomes" id="UP000504617">
    <property type="component" value="Unplaced"/>
</dbReference>
<dbReference type="Gene3D" id="3.10.10.10">
    <property type="entry name" value="HIV Type 1 Reverse Transcriptase, subunit A, domain 1"/>
    <property type="match status" value="1"/>
</dbReference>
<sequence length="109" mass="12613">MSVDNTYPLLLMKDMLNHLSKGKVFTKLDLREAYYCNQIREGDEWKTAFNCPLGSFQFKVMSFGLQGPPAVFMQLINEVLHEHLYQGVLVYLDAILIFSKTLEEHVKLV</sequence>
<dbReference type="InterPro" id="IPR053134">
    <property type="entry name" value="RNA-dir_DNA_polymerase"/>
</dbReference>
<dbReference type="AlphaFoldDB" id="A0A6I9Y187"/>
<dbReference type="PANTHER" id="PTHR24559">
    <property type="entry name" value="TRANSPOSON TY3-I GAG-POL POLYPROTEIN"/>
    <property type="match status" value="1"/>
</dbReference>
<dbReference type="SUPFAM" id="SSF56672">
    <property type="entry name" value="DNA/RNA polymerases"/>
    <property type="match status" value="1"/>
</dbReference>
<dbReference type="CDD" id="cd01647">
    <property type="entry name" value="RT_LTR"/>
    <property type="match status" value="1"/>
</dbReference>
<dbReference type="GO" id="GO:0003964">
    <property type="term" value="F:RNA-directed DNA polymerase activity"/>
    <property type="evidence" value="ECO:0007669"/>
    <property type="project" value="UniProtKB-KW"/>
</dbReference>
<dbReference type="InterPro" id="IPR043128">
    <property type="entry name" value="Rev_trsase/Diguanyl_cyclase"/>
</dbReference>
<dbReference type="EC" id="3.1.26.4" evidence="2"/>
<proteinExistence type="inferred from homology"/>
<dbReference type="GeneID" id="106547482"/>
<evidence type="ECO:0000256" key="2">
    <source>
        <dbReference type="ARBA" id="ARBA00012180"/>
    </source>
</evidence>
<dbReference type="InterPro" id="IPR000477">
    <property type="entry name" value="RT_dom"/>
</dbReference>
<evidence type="ECO:0000256" key="1">
    <source>
        <dbReference type="ARBA" id="ARBA00010879"/>
    </source>
</evidence>
<keyword evidence="5" id="KW-0548">Nucleotidyltransferase</keyword>
<dbReference type="GO" id="GO:0004523">
    <property type="term" value="F:RNA-DNA hybrid ribonuclease activity"/>
    <property type="evidence" value="ECO:0007669"/>
    <property type="project" value="UniProtKB-EC"/>
</dbReference>
<organism evidence="4 5">
    <name type="scientific">Thamnophis sirtalis</name>
    <dbReference type="NCBI Taxonomy" id="35019"/>
    <lineage>
        <taxon>Eukaryota</taxon>
        <taxon>Metazoa</taxon>
        <taxon>Chordata</taxon>
        <taxon>Craniata</taxon>
        <taxon>Vertebrata</taxon>
        <taxon>Euteleostomi</taxon>
        <taxon>Lepidosauria</taxon>
        <taxon>Squamata</taxon>
        <taxon>Bifurcata</taxon>
        <taxon>Unidentata</taxon>
        <taxon>Episquamata</taxon>
        <taxon>Toxicofera</taxon>
        <taxon>Serpentes</taxon>
        <taxon>Colubroidea</taxon>
        <taxon>Colubridae</taxon>
        <taxon>Natricinae</taxon>
        <taxon>Thamnophis</taxon>
    </lineage>
</organism>
<reference evidence="5" key="1">
    <citation type="submission" date="2025-08" db="UniProtKB">
        <authorList>
            <consortium name="RefSeq"/>
        </authorList>
    </citation>
    <scope>IDENTIFICATION</scope>
    <source>
        <tissue evidence="5">Skeletal muscle</tissue>
    </source>
</reference>